<dbReference type="SUPFAM" id="SSF89796">
    <property type="entry name" value="CoA-transferase family III (CaiB/BaiF)"/>
    <property type="match status" value="1"/>
</dbReference>
<dbReference type="Gene3D" id="3.30.1540.10">
    <property type="entry name" value="formyl-coa transferase, domain 3"/>
    <property type="match status" value="1"/>
</dbReference>
<dbReference type="InterPro" id="IPR050509">
    <property type="entry name" value="CoA-transferase_III"/>
</dbReference>
<evidence type="ECO:0000313" key="3">
    <source>
        <dbReference type="Proteomes" id="UP001216674"/>
    </source>
</evidence>
<dbReference type="Proteomes" id="UP001216674">
    <property type="component" value="Unassembled WGS sequence"/>
</dbReference>
<evidence type="ECO:0000256" key="1">
    <source>
        <dbReference type="SAM" id="MobiDB-lite"/>
    </source>
</evidence>
<dbReference type="InterPro" id="IPR044855">
    <property type="entry name" value="CoA-Trfase_III_dom3_sf"/>
</dbReference>
<dbReference type="EMBL" id="JARJLM010000092">
    <property type="protein sequence ID" value="MDF3832380.1"/>
    <property type="molecule type" value="Genomic_DNA"/>
</dbReference>
<dbReference type="InterPro" id="IPR003673">
    <property type="entry name" value="CoA-Trfase_fam_III"/>
</dbReference>
<dbReference type="Gene3D" id="3.40.50.10540">
    <property type="entry name" value="Crotonobetainyl-coa:carnitine coa-transferase, domain 1"/>
    <property type="match status" value="1"/>
</dbReference>
<comment type="caution">
    <text evidence="2">The sequence shown here is derived from an EMBL/GenBank/DDBJ whole genome shotgun (WGS) entry which is preliminary data.</text>
</comment>
<reference evidence="2 3" key="1">
    <citation type="submission" date="2023-03" db="EMBL/GenBank/DDBJ databases">
        <title>Draft assemblies of triclosan tolerant bacteria isolated from returned activated sludge.</title>
        <authorList>
            <person name="Van Hamelsveld S."/>
        </authorList>
    </citation>
    <scope>NUCLEOTIDE SEQUENCE [LARGE SCALE GENOMIC DNA]</scope>
    <source>
        <strain evidence="2 3">GW210010_S58</strain>
    </source>
</reference>
<feature type="region of interest" description="Disordered" evidence="1">
    <location>
        <begin position="1"/>
        <end position="20"/>
    </location>
</feature>
<dbReference type="InterPro" id="IPR023606">
    <property type="entry name" value="CoA-Trfase_III_dom_1_sf"/>
</dbReference>
<accession>A0ABT6AIF4</accession>
<dbReference type="PANTHER" id="PTHR48228:SF5">
    <property type="entry name" value="ALPHA-METHYLACYL-COA RACEMASE"/>
    <property type="match status" value="1"/>
</dbReference>
<keyword evidence="3" id="KW-1185">Reference proteome</keyword>
<dbReference type="PANTHER" id="PTHR48228">
    <property type="entry name" value="SUCCINYL-COA--D-CITRAMALATE COA-TRANSFERASE"/>
    <property type="match status" value="1"/>
</dbReference>
<dbReference type="Pfam" id="PF02515">
    <property type="entry name" value="CoA_transf_3"/>
    <property type="match status" value="1"/>
</dbReference>
<evidence type="ECO:0000313" key="2">
    <source>
        <dbReference type="EMBL" id="MDF3832380.1"/>
    </source>
</evidence>
<name>A0ABT6AIF4_9BURK</name>
<protein>
    <submittedName>
        <fullName evidence="2">CaiB/BaiF CoA-transferase family protein</fullName>
    </submittedName>
</protein>
<dbReference type="RefSeq" id="WP_276264009.1">
    <property type="nucleotide sequence ID" value="NZ_JARJLM010000092.1"/>
</dbReference>
<proteinExistence type="predicted"/>
<sequence length="385" mass="41363">MMNRDGTTVSQPSNGVHDRGPLHGVRVVEFAGLGPGPFACMLLADMGADVVRIDRPGAKPRHPKDLIGRGRRTVHLDLKDSEDRRRVLGLLEHADALVEGFRPGVMERLGLGPELVEQINPRLVYGRMTGWGQDGPLAQAAGHDINYIALSGALAAIGEGGSPPIPPLNLVGDYGGGSLYLVVGMLAGLLEARSSGRGQVVDAAICDGALSLMSLAQGQRLRGTFMEQRGSNMLDGGAPYYASYRTRDDKFVCVGAIEPQFFALLCVKLDLDPALRDAQHDRLRWPALRSELTRIFQTQTQAEWVAQLEGTDACFAPVLALSEVSGHPHMAARSAMVDVDGVAYPAPAPRFSRTRSTIAECNAMDIQESEAIVGEWRLAAPATIR</sequence>
<feature type="compositionally biased region" description="Polar residues" evidence="1">
    <location>
        <begin position="1"/>
        <end position="14"/>
    </location>
</feature>
<organism evidence="2 3">
    <name type="scientific">Cupriavidus basilensis</name>
    <dbReference type="NCBI Taxonomy" id="68895"/>
    <lineage>
        <taxon>Bacteria</taxon>
        <taxon>Pseudomonadati</taxon>
        <taxon>Pseudomonadota</taxon>
        <taxon>Betaproteobacteria</taxon>
        <taxon>Burkholderiales</taxon>
        <taxon>Burkholderiaceae</taxon>
        <taxon>Cupriavidus</taxon>
    </lineage>
</organism>
<gene>
    <name evidence="2" type="ORF">P3W85_05390</name>
</gene>